<organism evidence="4 5">
    <name type="scientific">Galendromus occidentalis</name>
    <name type="common">western predatory mite</name>
    <dbReference type="NCBI Taxonomy" id="34638"/>
    <lineage>
        <taxon>Eukaryota</taxon>
        <taxon>Metazoa</taxon>
        <taxon>Ecdysozoa</taxon>
        <taxon>Arthropoda</taxon>
        <taxon>Chelicerata</taxon>
        <taxon>Arachnida</taxon>
        <taxon>Acari</taxon>
        <taxon>Parasitiformes</taxon>
        <taxon>Mesostigmata</taxon>
        <taxon>Gamasina</taxon>
        <taxon>Phytoseioidea</taxon>
        <taxon>Phytoseiidae</taxon>
        <taxon>Typhlodrominae</taxon>
        <taxon>Galendromus</taxon>
    </lineage>
</organism>
<protein>
    <submittedName>
        <fullName evidence="5">Retinol dehydrogenase 5-like</fullName>
    </submittedName>
</protein>
<dbReference type="Pfam" id="PF00106">
    <property type="entry name" value="adh_short"/>
    <property type="match status" value="1"/>
</dbReference>
<gene>
    <name evidence="5" type="primary">LOC100905973</name>
</gene>
<dbReference type="KEGG" id="goe:100905973"/>
<dbReference type="GeneID" id="100905973"/>
<keyword evidence="1" id="KW-0560">Oxidoreductase</keyword>
<dbReference type="GO" id="GO:0008202">
    <property type="term" value="P:steroid metabolic process"/>
    <property type="evidence" value="ECO:0007669"/>
    <property type="project" value="TreeGrafter"/>
</dbReference>
<dbReference type="GO" id="GO:0016491">
    <property type="term" value="F:oxidoreductase activity"/>
    <property type="evidence" value="ECO:0007669"/>
    <property type="project" value="UniProtKB-KW"/>
</dbReference>
<reference evidence="5" key="1">
    <citation type="submission" date="2025-08" db="UniProtKB">
        <authorList>
            <consortium name="RefSeq"/>
        </authorList>
    </citation>
    <scope>IDENTIFICATION</scope>
</reference>
<dbReference type="InterPro" id="IPR020904">
    <property type="entry name" value="Sc_DH/Rdtase_CS"/>
</dbReference>
<feature type="transmembrane region" description="Helical" evidence="3">
    <location>
        <begin position="14"/>
        <end position="32"/>
    </location>
</feature>
<dbReference type="SUPFAM" id="SSF51735">
    <property type="entry name" value="NAD(P)-binding Rossmann-fold domains"/>
    <property type="match status" value="1"/>
</dbReference>
<evidence type="ECO:0000256" key="3">
    <source>
        <dbReference type="SAM" id="Phobius"/>
    </source>
</evidence>
<dbReference type="PROSITE" id="PS00061">
    <property type="entry name" value="ADH_SHORT"/>
    <property type="match status" value="1"/>
</dbReference>
<dbReference type="AlphaFoldDB" id="A0AAJ6VYE4"/>
<keyword evidence="4" id="KW-1185">Reference proteome</keyword>
<keyword evidence="3" id="KW-1133">Transmembrane helix</keyword>
<evidence type="ECO:0000313" key="5">
    <source>
        <dbReference type="RefSeq" id="XP_003743507.1"/>
    </source>
</evidence>
<dbReference type="RefSeq" id="XP_003743507.1">
    <property type="nucleotide sequence ID" value="XM_003743459.1"/>
</dbReference>
<dbReference type="InterPro" id="IPR036291">
    <property type="entry name" value="NAD(P)-bd_dom_sf"/>
</dbReference>
<dbReference type="Gene3D" id="3.40.50.720">
    <property type="entry name" value="NAD(P)-binding Rossmann-like Domain"/>
    <property type="match status" value="1"/>
</dbReference>
<name>A0AAJ6VYE4_9ACAR</name>
<proteinExistence type="inferred from homology"/>
<dbReference type="PANTHER" id="PTHR43313">
    <property type="entry name" value="SHORT-CHAIN DEHYDROGENASE/REDUCTASE FAMILY 9C"/>
    <property type="match status" value="1"/>
</dbReference>
<evidence type="ECO:0000313" key="4">
    <source>
        <dbReference type="Proteomes" id="UP000694867"/>
    </source>
</evidence>
<comment type="similarity">
    <text evidence="2">Belongs to the short-chain dehydrogenases/reductases (SDR) family.</text>
</comment>
<dbReference type="Proteomes" id="UP000694867">
    <property type="component" value="Unplaced"/>
</dbReference>
<sequence>MATLSLHEQLAEHIVWLLVQFVAFSILTFALWRRLGRKSRIALGEHEWILITGCDSGIGFALSDRLARSGYKVIATCLHPSGPSARALISHGVEVFRLDLMEKDLEVFGGEVENFLKKNSGRLHALVNNAGVCVMGEFDWLTEQQVDLVFKVNLGSMRVIRLLMDRIVADRCRIINVTSVNGIIAYPGLSAYCASKSALESFSDSLAMELEKFGVRVIKVRPADFAKITSIMSAQDEHTERMRQNLSESKRLRYGNYFDDYQRLTSEMAGQLSMENFDGILKIFEDALFEAEPRIAYNSGHRFYILVCRLLCVLPECCQRFVVTWAFRKVLREQNVALPNEMLCPRR</sequence>
<evidence type="ECO:0000256" key="2">
    <source>
        <dbReference type="RuleBase" id="RU000363"/>
    </source>
</evidence>
<dbReference type="PANTHER" id="PTHR43313:SF36">
    <property type="entry name" value="D-BETA-HYDROXYBUTYRATE DEHYDROGENASE, MITOCHONDRIAL"/>
    <property type="match status" value="1"/>
</dbReference>
<dbReference type="PRINTS" id="PR00081">
    <property type="entry name" value="GDHRDH"/>
</dbReference>
<accession>A0AAJ6VYE4</accession>
<keyword evidence="3" id="KW-0472">Membrane</keyword>
<evidence type="ECO:0000256" key="1">
    <source>
        <dbReference type="ARBA" id="ARBA00023002"/>
    </source>
</evidence>
<keyword evidence="3" id="KW-0812">Transmembrane</keyword>
<dbReference type="PRINTS" id="PR00080">
    <property type="entry name" value="SDRFAMILY"/>
</dbReference>
<dbReference type="InterPro" id="IPR002347">
    <property type="entry name" value="SDR_fam"/>
</dbReference>